<reference evidence="1 2" key="1">
    <citation type="submission" date="2024-09" db="EMBL/GenBank/DDBJ databases">
        <title>Floridaenema gen nov. (Aerosakkonemataceae, Aerosakkonematales ord. nov., Cyanobacteria) from benthic tropical and subtropical fresh waters, with the description of four new species.</title>
        <authorList>
            <person name="Moretto J.A."/>
            <person name="Berthold D.E."/>
            <person name="Lefler F.W."/>
            <person name="Huang I.-S."/>
            <person name="Laughinghouse H. IV."/>
        </authorList>
    </citation>
    <scope>NUCLEOTIDE SEQUENCE [LARGE SCALE GENOMIC DNA]</scope>
    <source>
        <strain evidence="1 2">BLCC-F167</strain>
    </source>
</reference>
<dbReference type="InterPro" id="IPR037010">
    <property type="entry name" value="VitB12-dep_Met_synth_activ_sf"/>
</dbReference>
<protein>
    <submittedName>
        <fullName evidence="1">Uncharacterized protein</fullName>
    </submittedName>
</protein>
<evidence type="ECO:0000313" key="1">
    <source>
        <dbReference type="EMBL" id="MFB2832962.1"/>
    </source>
</evidence>
<gene>
    <name evidence="1" type="ORF">ACE1CA_00355</name>
</gene>
<evidence type="ECO:0000313" key="2">
    <source>
        <dbReference type="Proteomes" id="UP001576780"/>
    </source>
</evidence>
<dbReference type="EMBL" id="JBHFNT010000004">
    <property type="protein sequence ID" value="MFB2832962.1"/>
    <property type="molecule type" value="Genomic_DNA"/>
</dbReference>
<dbReference type="SUPFAM" id="SSF56507">
    <property type="entry name" value="Methionine synthase activation domain-like"/>
    <property type="match status" value="1"/>
</dbReference>
<dbReference type="Proteomes" id="UP001576780">
    <property type="component" value="Unassembled WGS sequence"/>
</dbReference>
<organism evidence="1 2">
    <name type="scientific">Floridaenema evergladense BLCC-F167</name>
    <dbReference type="NCBI Taxonomy" id="3153639"/>
    <lineage>
        <taxon>Bacteria</taxon>
        <taxon>Bacillati</taxon>
        <taxon>Cyanobacteriota</taxon>
        <taxon>Cyanophyceae</taxon>
        <taxon>Oscillatoriophycideae</taxon>
        <taxon>Aerosakkonematales</taxon>
        <taxon>Aerosakkonemataceae</taxon>
        <taxon>Floridanema</taxon>
        <taxon>Floridanema evergladense</taxon>
    </lineage>
</organism>
<comment type="caution">
    <text evidence="1">The sequence shown here is derived from an EMBL/GenBank/DDBJ whole genome shotgun (WGS) entry which is preliminary data.</text>
</comment>
<dbReference type="RefSeq" id="WP_413275438.1">
    <property type="nucleotide sequence ID" value="NZ_JBHFNT010000004.1"/>
</dbReference>
<accession>A0ABV4WD58</accession>
<proteinExistence type="predicted"/>
<name>A0ABV4WD58_9CYAN</name>
<keyword evidence="2" id="KW-1185">Reference proteome</keyword>
<sequence>MSPDQPIPKRLHLRPLAPYEDRLLACLSFFRTKRQRTVQAHHCLSMYLRQSDSRILGEVGFYARRIGISVDELMELIYADPDKAQQLIDQHFSTKINEVFDAEGGDPHDIER</sequence>